<comment type="caution">
    <text evidence="1">The sequence shown here is derived from an EMBL/GenBank/DDBJ whole genome shotgun (WGS) entry which is preliminary data.</text>
</comment>
<dbReference type="GeneID" id="38774449"/>
<evidence type="ECO:0000313" key="1">
    <source>
        <dbReference type="EMBL" id="GBE77532.1"/>
    </source>
</evidence>
<evidence type="ECO:0000313" key="2">
    <source>
        <dbReference type="Proteomes" id="UP000287166"/>
    </source>
</evidence>
<dbReference type="AlphaFoldDB" id="A0A401G5U1"/>
<dbReference type="RefSeq" id="XP_027608445.1">
    <property type="nucleotide sequence ID" value="XM_027752644.1"/>
</dbReference>
<sequence length="61" mass="6844">MLAQQAHFCFGAAPTGQTRWVYVPLFLLEMLGSCWDTWHVERVRCDGDIGGIQNGDVNCDN</sequence>
<organism evidence="1 2">
    <name type="scientific">Sparassis crispa</name>
    <dbReference type="NCBI Taxonomy" id="139825"/>
    <lineage>
        <taxon>Eukaryota</taxon>
        <taxon>Fungi</taxon>
        <taxon>Dikarya</taxon>
        <taxon>Basidiomycota</taxon>
        <taxon>Agaricomycotina</taxon>
        <taxon>Agaricomycetes</taxon>
        <taxon>Polyporales</taxon>
        <taxon>Sparassidaceae</taxon>
        <taxon>Sparassis</taxon>
    </lineage>
</organism>
<name>A0A401G5U1_9APHY</name>
<dbReference type="InParanoid" id="A0A401G5U1"/>
<gene>
    <name evidence="1" type="ORF">SCP_0104070</name>
</gene>
<proteinExistence type="predicted"/>
<reference evidence="1 2" key="1">
    <citation type="journal article" date="2018" name="Sci. Rep.">
        <title>Genome sequence of the cauliflower mushroom Sparassis crispa (Hanabiratake) and its association with beneficial usage.</title>
        <authorList>
            <person name="Kiyama R."/>
            <person name="Furutani Y."/>
            <person name="Kawaguchi K."/>
            <person name="Nakanishi T."/>
        </authorList>
    </citation>
    <scope>NUCLEOTIDE SEQUENCE [LARGE SCALE GENOMIC DNA]</scope>
</reference>
<protein>
    <submittedName>
        <fullName evidence="1">Uncharacterized protein</fullName>
    </submittedName>
</protein>
<dbReference type="EMBL" id="BFAD01000001">
    <property type="protein sequence ID" value="GBE77532.1"/>
    <property type="molecule type" value="Genomic_DNA"/>
</dbReference>
<accession>A0A401G5U1</accession>
<keyword evidence="2" id="KW-1185">Reference proteome</keyword>
<dbReference type="Proteomes" id="UP000287166">
    <property type="component" value="Unassembled WGS sequence"/>
</dbReference>
<dbReference type="OrthoDB" id="10259742at2759"/>